<protein>
    <submittedName>
        <fullName evidence="3">Uncharacterized protein</fullName>
    </submittedName>
</protein>
<dbReference type="Proteomes" id="UP001321749">
    <property type="component" value="Unassembled WGS sequence"/>
</dbReference>
<accession>A0AAV9HCL6</accession>
<feature type="transmembrane region" description="Helical" evidence="2">
    <location>
        <begin position="157"/>
        <end position="176"/>
    </location>
</feature>
<evidence type="ECO:0000313" key="4">
    <source>
        <dbReference type="Proteomes" id="UP001321749"/>
    </source>
</evidence>
<gene>
    <name evidence="3" type="ORF">QBC42DRAFT_290609</name>
</gene>
<feature type="region of interest" description="Disordered" evidence="1">
    <location>
        <begin position="108"/>
        <end position="151"/>
    </location>
</feature>
<feature type="compositionally biased region" description="Low complexity" evidence="1">
    <location>
        <begin position="37"/>
        <end position="46"/>
    </location>
</feature>
<comment type="caution">
    <text evidence="3">The sequence shown here is derived from an EMBL/GenBank/DDBJ whole genome shotgun (WGS) entry which is preliminary data.</text>
</comment>
<dbReference type="EMBL" id="MU865071">
    <property type="protein sequence ID" value="KAK4458395.1"/>
    <property type="molecule type" value="Genomic_DNA"/>
</dbReference>
<feature type="compositionally biased region" description="Basic and acidic residues" evidence="1">
    <location>
        <begin position="125"/>
        <end position="136"/>
    </location>
</feature>
<organism evidence="3 4">
    <name type="scientific">Cladorrhinum samala</name>
    <dbReference type="NCBI Taxonomy" id="585594"/>
    <lineage>
        <taxon>Eukaryota</taxon>
        <taxon>Fungi</taxon>
        <taxon>Dikarya</taxon>
        <taxon>Ascomycota</taxon>
        <taxon>Pezizomycotina</taxon>
        <taxon>Sordariomycetes</taxon>
        <taxon>Sordariomycetidae</taxon>
        <taxon>Sordariales</taxon>
        <taxon>Podosporaceae</taxon>
        <taxon>Cladorrhinum</taxon>
    </lineage>
</organism>
<keyword evidence="2" id="KW-0472">Membrane</keyword>
<feature type="region of interest" description="Disordered" evidence="1">
    <location>
        <begin position="265"/>
        <end position="284"/>
    </location>
</feature>
<dbReference type="AlphaFoldDB" id="A0AAV9HCL6"/>
<name>A0AAV9HCL6_9PEZI</name>
<keyword evidence="4" id="KW-1185">Reference proteome</keyword>
<feature type="transmembrane region" description="Helical" evidence="2">
    <location>
        <begin position="182"/>
        <end position="205"/>
    </location>
</feature>
<evidence type="ECO:0000256" key="1">
    <source>
        <dbReference type="SAM" id="MobiDB-lite"/>
    </source>
</evidence>
<evidence type="ECO:0000313" key="3">
    <source>
        <dbReference type="EMBL" id="KAK4458395.1"/>
    </source>
</evidence>
<reference evidence="3" key="2">
    <citation type="submission" date="2023-06" db="EMBL/GenBank/DDBJ databases">
        <authorList>
            <consortium name="Lawrence Berkeley National Laboratory"/>
            <person name="Mondo S.J."/>
            <person name="Hensen N."/>
            <person name="Bonometti L."/>
            <person name="Westerberg I."/>
            <person name="Brannstrom I.O."/>
            <person name="Guillou S."/>
            <person name="Cros-Aarteil S."/>
            <person name="Calhoun S."/>
            <person name="Haridas S."/>
            <person name="Kuo A."/>
            <person name="Pangilinan J."/>
            <person name="Riley R."/>
            <person name="Labutti K."/>
            <person name="Andreopoulos B."/>
            <person name="Lipzen A."/>
            <person name="Chen C."/>
            <person name="Yanf M."/>
            <person name="Daum C."/>
            <person name="Ng V."/>
            <person name="Clum A."/>
            <person name="Steindorff A."/>
            <person name="Ohm R."/>
            <person name="Martin F."/>
            <person name="Silar P."/>
            <person name="Natvig D."/>
            <person name="Lalanne C."/>
            <person name="Gautier V."/>
            <person name="Ament-Velasquez S.L."/>
            <person name="Kruys A."/>
            <person name="Hutchinson M.I."/>
            <person name="Powell A.J."/>
            <person name="Barry K."/>
            <person name="Miller A.N."/>
            <person name="Grigoriev I.V."/>
            <person name="Debuchy R."/>
            <person name="Gladieux P."/>
            <person name="Thoren M.H."/>
            <person name="Johannesson H."/>
        </authorList>
    </citation>
    <scope>NUCLEOTIDE SEQUENCE</scope>
    <source>
        <strain evidence="3">PSN324</strain>
    </source>
</reference>
<feature type="compositionally biased region" description="Basic and acidic residues" evidence="1">
    <location>
        <begin position="265"/>
        <end position="276"/>
    </location>
</feature>
<proteinExistence type="predicted"/>
<keyword evidence="2" id="KW-1133">Transmembrane helix</keyword>
<evidence type="ECO:0000256" key="2">
    <source>
        <dbReference type="SAM" id="Phobius"/>
    </source>
</evidence>
<sequence>MAKIHDTAIGASSTFEREPHNNNPNQRISRRSRSRTISHSSQLDPDPGLPPPAVPPAAHNGHYLQPPPPVLSPIPDNFSFVSSRDPSEILYTPRRDSIDAMERGFASLRHPDFNNRPLPPSPYRPESEKPGRHRVPDQSPPPHPKRRNRFRRASKKAWKILAGTMLSLLKILAGMNPGVVNWLMFVATLLGIIVACSGIFGWPVLPLIRRRGGNKAGGVVPNFGDGSGNDGARRGGPWAGIFGGGGDGGGHTTVNNFYWCTFSRDPDGTSNERDGPSEEGGGVMGREFMAMIKTRGPVGEGESEDDGRGMGYLRVKVDGQLGEVIQ</sequence>
<reference evidence="3" key="1">
    <citation type="journal article" date="2023" name="Mol. Phylogenet. Evol.">
        <title>Genome-scale phylogeny and comparative genomics of the fungal order Sordariales.</title>
        <authorList>
            <person name="Hensen N."/>
            <person name="Bonometti L."/>
            <person name="Westerberg I."/>
            <person name="Brannstrom I.O."/>
            <person name="Guillou S."/>
            <person name="Cros-Aarteil S."/>
            <person name="Calhoun S."/>
            <person name="Haridas S."/>
            <person name="Kuo A."/>
            <person name="Mondo S."/>
            <person name="Pangilinan J."/>
            <person name="Riley R."/>
            <person name="LaButti K."/>
            <person name="Andreopoulos B."/>
            <person name="Lipzen A."/>
            <person name="Chen C."/>
            <person name="Yan M."/>
            <person name="Daum C."/>
            <person name="Ng V."/>
            <person name="Clum A."/>
            <person name="Steindorff A."/>
            <person name="Ohm R.A."/>
            <person name="Martin F."/>
            <person name="Silar P."/>
            <person name="Natvig D.O."/>
            <person name="Lalanne C."/>
            <person name="Gautier V."/>
            <person name="Ament-Velasquez S.L."/>
            <person name="Kruys A."/>
            <person name="Hutchinson M.I."/>
            <person name="Powell A.J."/>
            <person name="Barry K."/>
            <person name="Miller A.N."/>
            <person name="Grigoriev I.V."/>
            <person name="Debuchy R."/>
            <person name="Gladieux P."/>
            <person name="Hiltunen Thoren M."/>
            <person name="Johannesson H."/>
        </authorList>
    </citation>
    <scope>NUCLEOTIDE SEQUENCE</scope>
    <source>
        <strain evidence="3">PSN324</strain>
    </source>
</reference>
<keyword evidence="2" id="KW-0812">Transmembrane</keyword>
<feature type="region of interest" description="Disordered" evidence="1">
    <location>
        <begin position="1"/>
        <end position="78"/>
    </location>
</feature>